<reference evidence="9" key="4">
    <citation type="journal article" date="2018" name="Nat. Plants">
        <title>Whole-genome landscape of Medicago truncatula symbiotic genes.</title>
        <authorList>
            <person name="Pecrix Y."/>
            <person name="Gamas P."/>
            <person name="Carrere S."/>
        </authorList>
    </citation>
    <scope>NUCLEOTIDE SEQUENCE</scope>
    <source>
        <tissue evidence="9">Leaves</tissue>
    </source>
</reference>
<evidence type="ECO:0000256" key="4">
    <source>
        <dbReference type="ARBA" id="ARBA00023289"/>
    </source>
</evidence>
<evidence type="ECO:0000256" key="5">
    <source>
        <dbReference type="ARBA" id="ARBA00024045"/>
    </source>
</evidence>
<reference evidence="8 11" key="1">
    <citation type="journal article" date="2011" name="Nature">
        <title>The Medicago genome provides insight into the evolution of rhizobial symbioses.</title>
        <authorList>
            <person name="Young N.D."/>
            <person name="Debelle F."/>
            <person name="Oldroyd G.E."/>
            <person name="Geurts R."/>
            <person name="Cannon S.B."/>
            <person name="Udvardi M.K."/>
            <person name="Benedito V.A."/>
            <person name="Mayer K.F."/>
            <person name="Gouzy J."/>
            <person name="Schoof H."/>
            <person name="Van de Peer Y."/>
            <person name="Proost S."/>
            <person name="Cook D.R."/>
            <person name="Meyers B.C."/>
            <person name="Spannagl M."/>
            <person name="Cheung F."/>
            <person name="De Mita S."/>
            <person name="Krishnakumar V."/>
            <person name="Gundlach H."/>
            <person name="Zhou S."/>
            <person name="Mudge J."/>
            <person name="Bharti A.K."/>
            <person name="Murray J.D."/>
            <person name="Naoumkina M.A."/>
            <person name="Rosen B."/>
            <person name="Silverstein K.A."/>
            <person name="Tang H."/>
            <person name="Rombauts S."/>
            <person name="Zhao P.X."/>
            <person name="Zhou P."/>
            <person name="Barbe V."/>
            <person name="Bardou P."/>
            <person name="Bechner M."/>
            <person name="Bellec A."/>
            <person name="Berger A."/>
            <person name="Berges H."/>
            <person name="Bidwell S."/>
            <person name="Bisseling T."/>
            <person name="Choisne N."/>
            <person name="Couloux A."/>
            <person name="Denny R."/>
            <person name="Deshpande S."/>
            <person name="Dai X."/>
            <person name="Doyle J.J."/>
            <person name="Dudez A.M."/>
            <person name="Farmer A.D."/>
            <person name="Fouteau S."/>
            <person name="Franken C."/>
            <person name="Gibelin C."/>
            <person name="Gish J."/>
            <person name="Goldstein S."/>
            <person name="Gonzalez A.J."/>
            <person name="Green P.J."/>
            <person name="Hallab A."/>
            <person name="Hartog M."/>
            <person name="Hua A."/>
            <person name="Humphray S.J."/>
            <person name="Jeong D.H."/>
            <person name="Jing Y."/>
            <person name="Jocker A."/>
            <person name="Kenton S.M."/>
            <person name="Kim D.J."/>
            <person name="Klee K."/>
            <person name="Lai H."/>
            <person name="Lang C."/>
            <person name="Lin S."/>
            <person name="Macmil S.L."/>
            <person name="Magdelenat G."/>
            <person name="Matthews L."/>
            <person name="McCorrison J."/>
            <person name="Monaghan E.L."/>
            <person name="Mun J.H."/>
            <person name="Najar F.Z."/>
            <person name="Nicholson C."/>
            <person name="Noirot C."/>
            <person name="O'Bleness M."/>
            <person name="Paule C.R."/>
            <person name="Poulain J."/>
            <person name="Prion F."/>
            <person name="Qin B."/>
            <person name="Qu C."/>
            <person name="Retzel E.F."/>
            <person name="Riddle C."/>
            <person name="Sallet E."/>
            <person name="Samain S."/>
            <person name="Samson N."/>
            <person name="Sanders I."/>
            <person name="Saurat O."/>
            <person name="Scarpelli C."/>
            <person name="Schiex T."/>
            <person name="Segurens B."/>
            <person name="Severin A.J."/>
            <person name="Sherrier D.J."/>
            <person name="Shi R."/>
            <person name="Sims S."/>
            <person name="Singer S.R."/>
            <person name="Sinharoy S."/>
            <person name="Sterck L."/>
            <person name="Viollet A."/>
            <person name="Wang B.B."/>
            <person name="Wang K."/>
            <person name="Wang M."/>
            <person name="Wang X."/>
            <person name="Warfsmann J."/>
            <person name="Weissenbach J."/>
            <person name="White D.D."/>
            <person name="White J.D."/>
            <person name="Wiley G.B."/>
            <person name="Wincker P."/>
            <person name="Xing Y."/>
            <person name="Yang L."/>
            <person name="Yao Z."/>
            <person name="Ying F."/>
            <person name="Zhai J."/>
            <person name="Zhou L."/>
            <person name="Zuber A."/>
            <person name="Denarie J."/>
            <person name="Dixon R.A."/>
            <person name="May G.D."/>
            <person name="Schwartz D.C."/>
            <person name="Rogers J."/>
            <person name="Quetier F."/>
            <person name="Town C.D."/>
            <person name="Roe B.A."/>
        </authorList>
    </citation>
    <scope>NUCLEOTIDE SEQUENCE [LARGE SCALE GENOMIC DNA]</scope>
    <source>
        <strain evidence="8">A17</strain>
        <strain evidence="10 11">cv. Jemalong A17</strain>
    </source>
</reference>
<gene>
    <name evidence="10" type="primary">11412854</name>
    <name evidence="8" type="ordered locus">MTR_5g020960</name>
    <name evidence="9" type="ORF">MtrunA17_Chr5g0404641</name>
</gene>
<dbReference type="PROSITE" id="PS50846">
    <property type="entry name" value="HMA_2"/>
    <property type="match status" value="1"/>
</dbReference>
<feature type="region of interest" description="Disordered" evidence="6">
    <location>
        <begin position="66"/>
        <end position="114"/>
    </location>
</feature>
<dbReference type="InterPro" id="IPR051863">
    <property type="entry name" value="HIPP"/>
</dbReference>
<dbReference type="PANTHER" id="PTHR45811">
    <property type="entry name" value="COPPER TRANSPORT PROTEIN FAMILY-RELATED"/>
    <property type="match status" value="1"/>
</dbReference>
<dbReference type="Pfam" id="PF00403">
    <property type="entry name" value="HMA"/>
    <property type="match status" value="1"/>
</dbReference>
<dbReference type="CDD" id="cd00371">
    <property type="entry name" value="HMA"/>
    <property type="match status" value="1"/>
</dbReference>
<accession>G7KF08</accession>
<dbReference type="InterPro" id="IPR006121">
    <property type="entry name" value="HMA_dom"/>
</dbReference>
<evidence type="ECO:0000256" key="6">
    <source>
        <dbReference type="SAM" id="MobiDB-lite"/>
    </source>
</evidence>
<evidence type="ECO:0000256" key="1">
    <source>
        <dbReference type="ARBA" id="ARBA00022481"/>
    </source>
</evidence>
<evidence type="ECO:0000313" key="9">
    <source>
        <dbReference type="EMBL" id="RHN54248.1"/>
    </source>
</evidence>
<dbReference type="SUPFAM" id="SSF55008">
    <property type="entry name" value="HMA, heavy metal-associated domain"/>
    <property type="match status" value="1"/>
</dbReference>
<dbReference type="OMA" id="PNPYCAS"/>
<evidence type="ECO:0000313" key="10">
    <source>
        <dbReference type="EnsemblPlants" id="AES95028"/>
    </source>
</evidence>
<dbReference type="HOGENOM" id="CLU_092610_3_2_1"/>
<sequence length="157" mass="17199">MVKKTVLKVNIDCPKCKKKLIKTVSSLEGIDKIEADEVKGTLTILGDADPYDIIVRIRKAGKHAEIVSIGPPPGPAPLPPGPAPPKTDAAKKPAENKKPEEKSKPGDKDKPSPVSLDQISYVLYTQMPYCYPQYQGQPVAVVYMNRWDEPNTSCTIM</sequence>
<keyword evidence="11" id="KW-1185">Reference proteome</keyword>
<dbReference type="OrthoDB" id="689350at2759"/>
<dbReference type="EMBL" id="CM001221">
    <property type="protein sequence ID" value="AES95028.1"/>
    <property type="molecule type" value="Genomic_DNA"/>
</dbReference>
<dbReference type="eggNOG" id="KOG1603">
    <property type="taxonomic scope" value="Eukaryota"/>
</dbReference>
<name>G7KF08_MEDTR</name>
<evidence type="ECO:0000256" key="3">
    <source>
        <dbReference type="ARBA" id="ARBA00023288"/>
    </source>
</evidence>
<organism evidence="8 11">
    <name type="scientific">Medicago truncatula</name>
    <name type="common">Barrel medic</name>
    <name type="synonym">Medicago tribuloides</name>
    <dbReference type="NCBI Taxonomy" id="3880"/>
    <lineage>
        <taxon>Eukaryota</taxon>
        <taxon>Viridiplantae</taxon>
        <taxon>Streptophyta</taxon>
        <taxon>Embryophyta</taxon>
        <taxon>Tracheophyta</taxon>
        <taxon>Spermatophyta</taxon>
        <taxon>Magnoliopsida</taxon>
        <taxon>eudicotyledons</taxon>
        <taxon>Gunneridae</taxon>
        <taxon>Pentapetalae</taxon>
        <taxon>rosids</taxon>
        <taxon>fabids</taxon>
        <taxon>Fabales</taxon>
        <taxon>Fabaceae</taxon>
        <taxon>Papilionoideae</taxon>
        <taxon>50 kb inversion clade</taxon>
        <taxon>NPAAA clade</taxon>
        <taxon>Hologalegina</taxon>
        <taxon>IRL clade</taxon>
        <taxon>Trifolieae</taxon>
        <taxon>Medicago</taxon>
    </lineage>
</organism>
<evidence type="ECO:0000259" key="7">
    <source>
        <dbReference type="PROSITE" id="PS50846"/>
    </source>
</evidence>
<dbReference type="EMBL" id="PSQE01000005">
    <property type="protein sequence ID" value="RHN54248.1"/>
    <property type="molecule type" value="Genomic_DNA"/>
</dbReference>
<feature type="compositionally biased region" description="Basic and acidic residues" evidence="6">
    <location>
        <begin position="88"/>
        <end position="111"/>
    </location>
</feature>
<keyword evidence="2" id="KW-0479">Metal-binding</keyword>
<feature type="domain" description="HMA" evidence="7">
    <location>
        <begin position="2"/>
        <end position="65"/>
    </location>
</feature>
<reference evidence="10" key="3">
    <citation type="submission" date="2015-04" db="UniProtKB">
        <authorList>
            <consortium name="EnsemblPlants"/>
        </authorList>
    </citation>
    <scope>IDENTIFICATION</scope>
    <source>
        <strain evidence="10">cv. Jemalong A17</strain>
    </source>
</reference>
<dbReference type="KEGG" id="mtr:11412854"/>
<dbReference type="EnsemblPlants" id="AES95028">
    <property type="protein sequence ID" value="AES95028"/>
    <property type="gene ID" value="MTR_5g020960"/>
</dbReference>
<comment type="similarity">
    <text evidence="5">Belongs to the HIPP family.</text>
</comment>
<keyword evidence="1" id="KW-0488">Methylation</keyword>
<evidence type="ECO:0000313" key="8">
    <source>
        <dbReference type="EMBL" id="AES95028.1"/>
    </source>
</evidence>
<protein>
    <submittedName>
        <fullName evidence="8">Heavy-metal-associated domain protein</fullName>
    </submittedName>
    <submittedName>
        <fullName evidence="9">Putative heavy metal-associated domain, HMA</fullName>
    </submittedName>
</protein>
<dbReference type="Gene3D" id="3.30.70.100">
    <property type="match status" value="1"/>
</dbReference>
<feature type="compositionally biased region" description="Pro residues" evidence="6">
    <location>
        <begin position="70"/>
        <end position="85"/>
    </location>
</feature>
<dbReference type="Proteomes" id="UP000002051">
    <property type="component" value="Chromosome 5"/>
</dbReference>
<dbReference type="InterPro" id="IPR036163">
    <property type="entry name" value="HMA_dom_sf"/>
</dbReference>
<keyword evidence="3" id="KW-0449">Lipoprotein</keyword>
<evidence type="ECO:0000313" key="11">
    <source>
        <dbReference type="Proteomes" id="UP000002051"/>
    </source>
</evidence>
<dbReference type="STRING" id="3880.G7KF08"/>
<dbReference type="PANTHER" id="PTHR45811:SF13">
    <property type="entry name" value="OS04G0661100 PROTEIN"/>
    <property type="match status" value="1"/>
</dbReference>
<reference evidence="8 11" key="2">
    <citation type="journal article" date="2014" name="BMC Genomics">
        <title>An improved genome release (version Mt4.0) for the model legume Medicago truncatula.</title>
        <authorList>
            <person name="Tang H."/>
            <person name="Krishnakumar V."/>
            <person name="Bidwell S."/>
            <person name="Rosen B."/>
            <person name="Chan A."/>
            <person name="Zhou S."/>
            <person name="Gentzbittel L."/>
            <person name="Childs K.L."/>
            <person name="Yandell M."/>
            <person name="Gundlach H."/>
            <person name="Mayer K.F."/>
            <person name="Schwartz D.C."/>
            <person name="Town C.D."/>
        </authorList>
    </citation>
    <scope>GENOME REANNOTATION</scope>
    <source>
        <strain evidence="10 11">cv. Jemalong A17</strain>
    </source>
</reference>
<dbReference type="PaxDb" id="3880-AES95028"/>
<keyword evidence="4" id="KW-0636">Prenylation</keyword>
<dbReference type="Gramene" id="rna29251">
    <property type="protein sequence ID" value="RHN54248.1"/>
    <property type="gene ID" value="gene29251"/>
</dbReference>
<evidence type="ECO:0000256" key="2">
    <source>
        <dbReference type="ARBA" id="ARBA00022723"/>
    </source>
</evidence>
<dbReference type="AlphaFoldDB" id="G7KF08"/>
<proteinExistence type="inferred from homology"/>
<dbReference type="GO" id="GO:0046872">
    <property type="term" value="F:metal ion binding"/>
    <property type="evidence" value="ECO:0007669"/>
    <property type="project" value="UniProtKB-KW"/>
</dbReference>
<dbReference type="Proteomes" id="UP000265566">
    <property type="component" value="Chromosome 5"/>
</dbReference>